<keyword evidence="1" id="KW-1133">Transmembrane helix</keyword>
<dbReference type="InParanoid" id="A0A3N4KM06"/>
<proteinExistence type="predicted"/>
<gene>
    <name evidence="3" type="ORF">P167DRAFT_606286</name>
</gene>
<protein>
    <submittedName>
        <fullName evidence="3">Uncharacterized protein</fullName>
    </submittedName>
</protein>
<evidence type="ECO:0000313" key="3">
    <source>
        <dbReference type="EMBL" id="RPB11606.1"/>
    </source>
</evidence>
<name>A0A3N4KM06_9PEZI</name>
<feature type="chain" id="PRO_5017957029" evidence="2">
    <location>
        <begin position="21"/>
        <end position="195"/>
    </location>
</feature>
<dbReference type="Proteomes" id="UP000277580">
    <property type="component" value="Unassembled WGS sequence"/>
</dbReference>
<feature type="signal peptide" evidence="2">
    <location>
        <begin position="1"/>
        <end position="20"/>
    </location>
</feature>
<evidence type="ECO:0000256" key="2">
    <source>
        <dbReference type="SAM" id="SignalP"/>
    </source>
</evidence>
<evidence type="ECO:0000256" key="1">
    <source>
        <dbReference type="SAM" id="Phobius"/>
    </source>
</evidence>
<sequence>MRVSSILSAAVAIFSIFAVASPVAAPAPELAIRDATSDAITGHLTSCKTELDTCHKKWTGTCSGSCKTTDIISWQKECAVIITKWTSTIKGDIPSGWKCPTVVISIIVKIVVEIIIAINVCLTFLLGKCGLLGGLLSLLLVLIASLLVELKVAINGLLVVLALVIDGLLSLVVTLLVSLLGGATCFCCSLFGLIL</sequence>
<feature type="transmembrane region" description="Helical" evidence="1">
    <location>
        <begin position="102"/>
        <end position="126"/>
    </location>
</feature>
<keyword evidence="2" id="KW-0732">Signal</keyword>
<dbReference type="OrthoDB" id="5409774at2759"/>
<keyword evidence="1" id="KW-0812">Transmembrane</keyword>
<keyword evidence="4" id="KW-1185">Reference proteome</keyword>
<reference evidence="3 4" key="1">
    <citation type="journal article" date="2018" name="Nat. Ecol. Evol.">
        <title>Pezizomycetes genomes reveal the molecular basis of ectomycorrhizal truffle lifestyle.</title>
        <authorList>
            <person name="Murat C."/>
            <person name="Payen T."/>
            <person name="Noel B."/>
            <person name="Kuo A."/>
            <person name="Morin E."/>
            <person name="Chen J."/>
            <person name="Kohler A."/>
            <person name="Krizsan K."/>
            <person name="Balestrini R."/>
            <person name="Da Silva C."/>
            <person name="Montanini B."/>
            <person name="Hainaut M."/>
            <person name="Levati E."/>
            <person name="Barry K.W."/>
            <person name="Belfiori B."/>
            <person name="Cichocki N."/>
            <person name="Clum A."/>
            <person name="Dockter R.B."/>
            <person name="Fauchery L."/>
            <person name="Guy J."/>
            <person name="Iotti M."/>
            <person name="Le Tacon F."/>
            <person name="Lindquist E.A."/>
            <person name="Lipzen A."/>
            <person name="Malagnac F."/>
            <person name="Mello A."/>
            <person name="Molinier V."/>
            <person name="Miyauchi S."/>
            <person name="Poulain J."/>
            <person name="Riccioni C."/>
            <person name="Rubini A."/>
            <person name="Sitrit Y."/>
            <person name="Splivallo R."/>
            <person name="Traeger S."/>
            <person name="Wang M."/>
            <person name="Zifcakova L."/>
            <person name="Wipf D."/>
            <person name="Zambonelli A."/>
            <person name="Paolocci F."/>
            <person name="Nowrousian M."/>
            <person name="Ottonello S."/>
            <person name="Baldrian P."/>
            <person name="Spatafora J.W."/>
            <person name="Henrissat B."/>
            <person name="Nagy L.G."/>
            <person name="Aury J.M."/>
            <person name="Wincker P."/>
            <person name="Grigoriev I.V."/>
            <person name="Bonfante P."/>
            <person name="Martin F.M."/>
        </authorList>
    </citation>
    <scope>NUCLEOTIDE SEQUENCE [LARGE SCALE GENOMIC DNA]</scope>
    <source>
        <strain evidence="3 4">CCBAS932</strain>
    </source>
</reference>
<accession>A0A3N4KM06</accession>
<dbReference type="EMBL" id="ML119134">
    <property type="protein sequence ID" value="RPB11606.1"/>
    <property type="molecule type" value="Genomic_DNA"/>
</dbReference>
<organism evidence="3 4">
    <name type="scientific">Morchella conica CCBAS932</name>
    <dbReference type="NCBI Taxonomy" id="1392247"/>
    <lineage>
        <taxon>Eukaryota</taxon>
        <taxon>Fungi</taxon>
        <taxon>Dikarya</taxon>
        <taxon>Ascomycota</taxon>
        <taxon>Pezizomycotina</taxon>
        <taxon>Pezizomycetes</taxon>
        <taxon>Pezizales</taxon>
        <taxon>Morchellaceae</taxon>
        <taxon>Morchella</taxon>
    </lineage>
</organism>
<dbReference type="AlphaFoldDB" id="A0A3N4KM06"/>
<keyword evidence="1" id="KW-0472">Membrane</keyword>
<evidence type="ECO:0000313" key="4">
    <source>
        <dbReference type="Proteomes" id="UP000277580"/>
    </source>
</evidence>